<accession>A0A2Z7AH01</accession>
<name>A0A2Z7AH01_9LAMI</name>
<evidence type="ECO:0000256" key="1">
    <source>
        <dbReference type="SAM" id="MobiDB-lite"/>
    </source>
</evidence>
<organism evidence="2 3">
    <name type="scientific">Dorcoceras hygrometricum</name>
    <dbReference type="NCBI Taxonomy" id="472368"/>
    <lineage>
        <taxon>Eukaryota</taxon>
        <taxon>Viridiplantae</taxon>
        <taxon>Streptophyta</taxon>
        <taxon>Embryophyta</taxon>
        <taxon>Tracheophyta</taxon>
        <taxon>Spermatophyta</taxon>
        <taxon>Magnoliopsida</taxon>
        <taxon>eudicotyledons</taxon>
        <taxon>Gunneridae</taxon>
        <taxon>Pentapetalae</taxon>
        <taxon>asterids</taxon>
        <taxon>lamiids</taxon>
        <taxon>Lamiales</taxon>
        <taxon>Gesneriaceae</taxon>
        <taxon>Didymocarpoideae</taxon>
        <taxon>Trichosporeae</taxon>
        <taxon>Loxocarpinae</taxon>
        <taxon>Dorcoceras</taxon>
    </lineage>
</organism>
<evidence type="ECO:0000313" key="3">
    <source>
        <dbReference type="Proteomes" id="UP000250235"/>
    </source>
</evidence>
<feature type="region of interest" description="Disordered" evidence="1">
    <location>
        <begin position="229"/>
        <end position="256"/>
    </location>
</feature>
<reference evidence="2 3" key="1">
    <citation type="journal article" date="2015" name="Proc. Natl. Acad. Sci. U.S.A.">
        <title>The resurrection genome of Boea hygrometrica: A blueprint for survival of dehydration.</title>
        <authorList>
            <person name="Xiao L."/>
            <person name="Yang G."/>
            <person name="Zhang L."/>
            <person name="Yang X."/>
            <person name="Zhao S."/>
            <person name="Ji Z."/>
            <person name="Zhou Q."/>
            <person name="Hu M."/>
            <person name="Wang Y."/>
            <person name="Chen M."/>
            <person name="Xu Y."/>
            <person name="Jin H."/>
            <person name="Xiao X."/>
            <person name="Hu G."/>
            <person name="Bao F."/>
            <person name="Hu Y."/>
            <person name="Wan P."/>
            <person name="Li L."/>
            <person name="Deng X."/>
            <person name="Kuang T."/>
            <person name="Xiang C."/>
            <person name="Zhu J.K."/>
            <person name="Oliver M.J."/>
            <person name="He Y."/>
        </authorList>
    </citation>
    <scope>NUCLEOTIDE SEQUENCE [LARGE SCALE GENOMIC DNA]</scope>
    <source>
        <strain evidence="3">cv. XS01</strain>
    </source>
</reference>
<dbReference type="PANTHER" id="PTHR33356">
    <property type="entry name" value="TIP41-LIKE PROTEIN"/>
    <property type="match status" value="1"/>
</dbReference>
<dbReference type="PANTHER" id="PTHR33356:SF5">
    <property type="entry name" value="TIP41-LIKE PROTEIN"/>
    <property type="match status" value="1"/>
</dbReference>
<gene>
    <name evidence="2" type="ORF">F511_21572</name>
</gene>
<sequence length="364" mass="40639">MTKELDDGEFWLPSGFLTDDELLNDFRAHRFTKKPADDFSHGFWCSSGFSSDLSSPVESSMGSTETESDEDDFIAFLTRKIAYASLKDSNILSECREQGLKLSGSPQSTLSGYYPGSSRGSPKCTSQVASPTEVKDPAGWDLLYAAAGEVARMKAFQEAKAFYSTKPNPFTTPQTNPSIMSGIYSNHKTQVQLSQQHMQAANFQKMTRSGIWGQQQAGSQFQNGRSIGERRNGVSTGAWPTLQQSHSHKQPPLIPRSGMRATYPGENGAKKERTGTGVFLPRRYETTPPESRKKPADRVVHLNLNLESIDIPAEAHFRGISNIKPQYDATLKPVSRIRMTPQQREFGLQPVMNQELWLPQEWTY</sequence>
<protein>
    <submittedName>
        <fullName evidence="2">Uncharacterized protein</fullName>
    </submittedName>
</protein>
<dbReference type="EMBL" id="KV017433">
    <property type="protein sequence ID" value="KZV18544.1"/>
    <property type="molecule type" value="Genomic_DNA"/>
</dbReference>
<keyword evidence="3" id="KW-1185">Reference proteome</keyword>
<proteinExistence type="predicted"/>
<evidence type="ECO:0000313" key="2">
    <source>
        <dbReference type="EMBL" id="KZV18544.1"/>
    </source>
</evidence>
<feature type="region of interest" description="Disordered" evidence="1">
    <location>
        <begin position="101"/>
        <end position="132"/>
    </location>
</feature>
<dbReference type="Proteomes" id="UP000250235">
    <property type="component" value="Unassembled WGS sequence"/>
</dbReference>
<dbReference type="OrthoDB" id="747893at2759"/>
<dbReference type="AlphaFoldDB" id="A0A2Z7AH01"/>
<feature type="compositionally biased region" description="Low complexity" evidence="1">
    <location>
        <begin position="111"/>
        <end position="122"/>
    </location>
</feature>